<dbReference type="Proteomes" id="UP000694853">
    <property type="component" value="Unplaced"/>
</dbReference>
<evidence type="ECO:0000313" key="2">
    <source>
        <dbReference type="Proteomes" id="UP000694853"/>
    </source>
</evidence>
<protein>
    <submittedName>
        <fullName evidence="3">Uncharacterized protein LOC113871788</fullName>
    </submittedName>
</protein>
<dbReference type="PANTHER" id="PTHR31890:SF9">
    <property type="entry name" value="PLANT INVERTASE_PECTIN METHYLESTERASE INHIBITOR SUPERFAMILY PROTEIN"/>
    <property type="match status" value="1"/>
</dbReference>
<accession>A0A8B8M7P1</accession>
<dbReference type="GeneID" id="113871788"/>
<feature type="signal peptide" evidence="1">
    <location>
        <begin position="1"/>
        <end position="27"/>
    </location>
</feature>
<dbReference type="InterPro" id="IPR035513">
    <property type="entry name" value="Invertase/methylesterase_inhib"/>
</dbReference>
<dbReference type="GO" id="GO:0004857">
    <property type="term" value="F:enzyme inhibitor activity"/>
    <property type="evidence" value="ECO:0007669"/>
    <property type="project" value="InterPro"/>
</dbReference>
<dbReference type="AlphaFoldDB" id="A0A8B8M7P1"/>
<evidence type="ECO:0000256" key="1">
    <source>
        <dbReference type="SAM" id="SignalP"/>
    </source>
</evidence>
<gene>
    <name evidence="3" type="primary">LOC113871788</name>
</gene>
<evidence type="ECO:0000313" key="3">
    <source>
        <dbReference type="RefSeq" id="XP_027364696.1"/>
    </source>
</evidence>
<reference evidence="2" key="1">
    <citation type="journal article" date="2019" name="Toxins">
        <title>Detection of Abrin-Like and Prepropulchellin-Like Toxin Genes and Transcripts Using Whole Genome Sequencing and Full-Length Transcript Sequencing of Abrus precatorius.</title>
        <authorList>
            <person name="Hovde B.T."/>
            <person name="Daligault H.E."/>
            <person name="Hanschen E.R."/>
            <person name="Kunde Y.A."/>
            <person name="Johnson M.B."/>
            <person name="Starkenburg S.R."/>
            <person name="Johnson S.L."/>
        </authorList>
    </citation>
    <scope>NUCLEOTIDE SEQUENCE [LARGE SCALE GENOMIC DNA]</scope>
</reference>
<name>A0A8B8M7P1_ABRPR</name>
<sequence length="179" mass="19333">MKTSALFSLVFTLCLILLSHSPLAANAKSEKSHGSDLVGKICKETMQDNARCLELLNEEPRTHEAKNYLELSKVILEFALKKGIEGQNFLKGLGTASRAISECANFHYNGVVGSFRSSLNEISDDPQTANYDAKVAGDGPDACARGLASEKIVNPDINALNSKISLLSNIAFWATDKLS</sequence>
<dbReference type="KEGG" id="aprc:113871788"/>
<keyword evidence="1" id="KW-0732">Signal</keyword>
<proteinExistence type="predicted"/>
<feature type="chain" id="PRO_5034273137" evidence="1">
    <location>
        <begin position="28"/>
        <end position="179"/>
    </location>
</feature>
<dbReference type="NCBIfam" id="TIGR01614">
    <property type="entry name" value="PME_inhib"/>
    <property type="match status" value="1"/>
</dbReference>
<organism evidence="2 3">
    <name type="scientific">Abrus precatorius</name>
    <name type="common">Indian licorice</name>
    <name type="synonym">Glycine abrus</name>
    <dbReference type="NCBI Taxonomy" id="3816"/>
    <lineage>
        <taxon>Eukaryota</taxon>
        <taxon>Viridiplantae</taxon>
        <taxon>Streptophyta</taxon>
        <taxon>Embryophyta</taxon>
        <taxon>Tracheophyta</taxon>
        <taxon>Spermatophyta</taxon>
        <taxon>Magnoliopsida</taxon>
        <taxon>eudicotyledons</taxon>
        <taxon>Gunneridae</taxon>
        <taxon>Pentapetalae</taxon>
        <taxon>rosids</taxon>
        <taxon>fabids</taxon>
        <taxon>Fabales</taxon>
        <taxon>Fabaceae</taxon>
        <taxon>Papilionoideae</taxon>
        <taxon>50 kb inversion clade</taxon>
        <taxon>NPAAA clade</taxon>
        <taxon>indigoferoid/millettioid clade</taxon>
        <taxon>Abreae</taxon>
        <taxon>Abrus</taxon>
    </lineage>
</organism>
<dbReference type="InterPro" id="IPR006501">
    <property type="entry name" value="Pectinesterase_inhib_dom"/>
</dbReference>
<dbReference type="OrthoDB" id="1094634at2759"/>
<dbReference type="Gene3D" id="1.20.140.40">
    <property type="entry name" value="Invertase/pectin methylesterase inhibitor family protein"/>
    <property type="match status" value="1"/>
</dbReference>
<keyword evidence="2" id="KW-1185">Reference proteome</keyword>
<dbReference type="PANTHER" id="PTHR31890">
    <property type="entry name" value="PLANT INVERTASE/PECTIN METHYLESTERASE INHIBITOR SUPERFAMILY PROTEIN"/>
    <property type="match status" value="1"/>
</dbReference>
<reference evidence="3" key="2">
    <citation type="submission" date="2025-08" db="UniProtKB">
        <authorList>
            <consortium name="RefSeq"/>
        </authorList>
    </citation>
    <scope>IDENTIFICATION</scope>
    <source>
        <tissue evidence="3">Young leaves</tissue>
    </source>
</reference>
<dbReference type="RefSeq" id="XP_027364696.1">
    <property type="nucleotide sequence ID" value="XM_027508895.1"/>
</dbReference>
<dbReference type="SUPFAM" id="SSF101148">
    <property type="entry name" value="Plant invertase/pectin methylesterase inhibitor"/>
    <property type="match status" value="1"/>
</dbReference>